<sequence>MKTLLKYHVNIQKTLILLFVVTLFIVMVTGLDFILMALIIEFFLIAIFQYSLNLIKFNSKKYMKTDSRKVYIFLSTYVVIGFLTWLCLISLDIRDNNGTIKDIFELMMMSWLFLSPILMIQSLLISFFDLKNTHSKHLNHENT</sequence>
<feature type="transmembrane region" description="Helical" evidence="1">
    <location>
        <begin position="33"/>
        <end position="50"/>
    </location>
</feature>
<keyword evidence="1" id="KW-0812">Transmembrane</keyword>
<evidence type="ECO:0000256" key="1">
    <source>
        <dbReference type="SAM" id="Phobius"/>
    </source>
</evidence>
<reference evidence="3" key="1">
    <citation type="submission" date="2016-11" db="EMBL/GenBank/DDBJ databases">
        <authorList>
            <person name="Varghese N."/>
            <person name="Submissions S."/>
        </authorList>
    </citation>
    <scope>NUCLEOTIDE SEQUENCE [LARGE SCALE GENOMIC DNA]</scope>
    <source>
        <strain evidence="3">DSM 27619</strain>
    </source>
</reference>
<dbReference type="Proteomes" id="UP000184518">
    <property type="component" value="Unassembled WGS sequence"/>
</dbReference>
<dbReference type="AlphaFoldDB" id="A0A1M5KQ64"/>
<dbReference type="STRING" id="1416778.SAMN05443633_11752"/>
<dbReference type="RefSeq" id="WP_072963243.1">
    <property type="nucleotide sequence ID" value="NZ_FQUT01000017.1"/>
</dbReference>
<evidence type="ECO:0000313" key="2">
    <source>
        <dbReference type="EMBL" id="SHG54898.1"/>
    </source>
</evidence>
<dbReference type="EMBL" id="FQUT01000017">
    <property type="protein sequence ID" value="SHG54898.1"/>
    <property type="molecule type" value="Genomic_DNA"/>
</dbReference>
<feature type="transmembrane region" description="Helical" evidence="1">
    <location>
        <begin position="70"/>
        <end position="91"/>
    </location>
</feature>
<name>A0A1M5KQ64_9FLAO</name>
<feature type="transmembrane region" description="Helical" evidence="1">
    <location>
        <begin position="111"/>
        <end position="130"/>
    </location>
</feature>
<keyword evidence="1" id="KW-0472">Membrane</keyword>
<organism evidence="2 3">
    <name type="scientific">Chryseobacterium arachidis</name>
    <dbReference type="NCBI Taxonomy" id="1416778"/>
    <lineage>
        <taxon>Bacteria</taxon>
        <taxon>Pseudomonadati</taxon>
        <taxon>Bacteroidota</taxon>
        <taxon>Flavobacteriia</taxon>
        <taxon>Flavobacteriales</taxon>
        <taxon>Weeksellaceae</taxon>
        <taxon>Chryseobacterium group</taxon>
        <taxon>Chryseobacterium</taxon>
    </lineage>
</organism>
<gene>
    <name evidence="2" type="ORF">SAMN05443633_11752</name>
</gene>
<proteinExistence type="predicted"/>
<accession>A0A1M5KQ64</accession>
<keyword evidence="3" id="KW-1185">Reference proteome</keyword>
<feature type="transmembrane region" description="Helical" evidence="1">
    <location>
        <begin position="7"/>
        <end position="27"/>
    </location>
</feature>
<dbReference type="OrthoDB" id="1263016at2"/>
<keyword evidence="1" id="KW-1133">Transmembrane helix</keyword>
<protein>
    <submittedName>
        <fullName evidence="2">Uncharacterized protein</fullName>
    </submittedName>
</protein>
<evidence type="ECO:0000313" key="3">
    <source>
        <dbReference type="Proteomes" id="UP000184518"/>
    </source>
</evidence>